<protein>
    <recommendedName>
        <fullName evidence="3">Regulatory protein YlbF</fullName>
    </recommendedName>
</protein>
<dbReference type="STRING" id="1499687.BN1080_01299"/>
<dbReference type="Gene3D" id="1.20.1500.10">
    <property type="entry name" value="YheA/YmcA-like"/>
    <property type="match status" value="1"/>
</dbReference>
<keyword evidence="2" id="KW-1185">Reference proteome</keyword>
<evidence type="ECO:0000313" key="1">
    <source>
        <dbReference type="EMBL" id="CEG22373.1"/>
    </source>
</evidence>
<dbReference type="InterPro" id="IPR010368">
    <property type="entry name" value="Com_YlbF"/>
</dbReference>
<dbReference type="PANTHER" id="PTHR38448:SF2">
    <property type="entry name" value="REGULATORY PROTEIN YLBF"/>
    <property type="match status" value="1"/>
</dbReference>
<reference evidence="1 2" key="1">
    <citation type="submission" date="2014-09" db="EMBL/GenBank/DDBJ databases">
        <authorList>
            <person name="Urmite Genomes Urmite Genomes"/>
        </authorList>
    </citation>
    <scope>NUCLEOTIDE SEQUENCE [LARGE SCALE GENOMIC DNA]</scope>
    <source>
        <strain evidence="1 2">ES2</strain>
    </source>
</reference>
<evidence type="ECO:0008006" key="3">
    <source>
        <dbReference type="Google" id="ProtNLM"/>
    </source>
</evidence>
<evidence type="ECO:0000313" key="2">
    <source>
        <dbReference type="Proteomes" id="UP000043699"/>
    </source>
</evidence>
<dbReference type="Proteomes" id="UP000043699">
    <property type="component" value="Unassembled WGS sequence"/>
</dbReference>
<name>A0A098EJB8_9BACL</name>
<dbReference type="AlphaFoldDB" id="A0A098EJB8"/>
<dbReference type="EMBL" id="CCXS01000001">
    <property type="protein sequence ID" value="CEG22373.1"/>
    <property type="molecule type" value="Genomic_DNA"/>
</dbReference>
<dbReference type="SUPFAM" id="SSF158622">
    <property type="entry name" value="YheA/YmcA-like"/>
    <property type="match status" value="1"/>
</dbReference>
<proteinExistence type="predicted"/>
<dbReference type="InterPro" id="IPR052767">
    <property type="entry name" value="Bact_com_dev_regulator"/>
</dbReference>
<dbReference type="PANTHER" id="PTHR38448">
    <property type="entry name" value="REGULATORY PROTEIN YLBF-RELATED"/>
    <property type="match status" value="1"/>
</dbReference>
<dbReference type="Pfam" id="PF06133">
    <property type="entry name" value="Com_YlbF"/>
    <property type="match status" value="1"/>
</dbReference>
<dbReference type="RefSeq" id="WP_052651076.1">
    <property type="nucleotide sequence ID" value="NZ_CCXS01000001.1"/>
</dbReference>
<sequence length="148" mass="16757">MFMTYEWVEITDSAEELSEMILQSEQAEIYRNAYNSVYSDKDLAAEIHAFARLKEQYEEVQRFGKYHPDYQRVMKQIRVDKRRLDLNEQIAELRLAENDLQDLMDQVSFIIGRSVSEAVKIPSSNPFFSSGSSCGGSCGTGGGCSCSA</sequence>
<dbReference type="OrthoDB" id="2157513at2"/>
<gene>
    <name evidence="1" type="ORF">BN1080_01299</name>
</gene>
<organism evidence="1 2">
    <name type="scientific">Planococcus massiliensis</name>
    <dbReference type="NCBI Taxonomy" id="1499687"/>
    <lineage>
        <taxon>Bacteria</taxon>
        <taxon>Bacillati</taxon>
        <taxon>Bacillota</taxon>
        <taxon>Bacilli</taxon>
        <taxon>Bacillales</taxon>
        <taxon>Caryophanaceae</taxon>
        <taxon>Planococcus</taxon>
    </lineage>
</organism>
<accession>A0A098EJB8</accession>
<dbReference type="InterPro" id="IPR023378">
    <property type="entry name" value="YheA/YmcA-like_dom_sf"/>
</dbReference>